<dbReference type="InterPro" id="IPR028082">
    <property type="entry name" value="Peripla_BP_I"/>
</dbReference>
<dbReference type="Proteomes" id="UP000741863">
    <property type="component" value="Unassembled WGS sequence"/>
</dbReference>
<feature type="domain" description="Leucine-binding protein" evidence="5">
    <location>
        <begin position="63"/>
        <end position="409"/>
    </location>
</feature>
<evidence type="ECO:0000313" key="6">
    <source>
        <dbReference type="EMBL" id="MBM7631369.1"/>
    </source>
</evidence>
<dbReference type="PANTHER" id="PTHR30483">
    <property type="entry name" value="LEUCINE-SPECIFIC-BINDING PROTEIN"/>
    <property type="match status" value="1"/>
</dbReference>
<reference evidence="6 7" key="1">
    <citation type="submission" date="2021-01" db="EMBL/GenBank/DDBJ databases">
        <title>Genomic Encyclopedia of Type Strains, Phase IV (KMG-IV): sequencing the most valuable type-strain genomes for metagenomic binning, comparative biology and taxonomic classification.</title>
        <authorList>
            <person name="Goeker M."/>
        </authorList>
    </citation>
    <scope>NUCLEOTIDE SEQUENCE [LARGE SCALE GENOMIC DNA]</scope>
    <source>
        <strain evidence="6 7">DSM 25540</strain>
    </source>
</reference>
<dbReference type="InterPro" id="IPR028081">
    <property type="entry name" value="Leu-bd"/>
</dbReference>
<comment type="similarity">
    <text evidence="1">Belongs to the leucine-binding protein family.</text>
</comment>
<dbReference type="EMBL" id="JAFBEC010000001">
    <property type="protein sequence ID" value="MBM7631369.1"/>
    <property type="molecule type" value="Genomic_DNA"/>
</dbReference>
<protein>
    <submittedName>
        <fullName evidence="6">Branched-chain amino acid transport system substrate-binding protein</fullName>
    </submittedName>
</protein>
<evidence type="ECO:0000256" key="1">
    <source>
        <dbReference type="ARBA" id="ARBA00010062"/>
    </source>
</evidence>
<dbReference type="PANTHER" id="PTHR30483:SF6">
    <property type="entry name" value="PERIPLASMIC BINDING PROTEIN OF ABC TRANSPORTER FOR NATURAL AMINO ACIDS"/>
    <property type="match status" value="1"/>
</dbReference>
<dbReference type="SUPFAM" id="SSF53822">
    <property type="entry name" value="Periplasmic binding protein-like I"/>
    <property type="match status" value="1"/>
</dbReference>
<evidence type="ECO:0000313" key="7">
    <source>
        <dbReference type="Proteomes" id="UP000741863"/>
    </source>
</evidence>
<dbReference type="Gene3D" id="3.40.50.2300">
    <property type="match status" value="2"/>
</dbReference>
<evidence type="ECO:0000259" key="5">
    <source>
        <dbReference type="Pfam" id="PF13458"/>
    </source>
</evidence>
<gene>
    <name evidence="6" type="ORF">JOD17_000460</name>
</gene>
<accession>A0ABS2P7H8</accession>
<evidence type="ECO:0000256" key="2">
    <source>
        <dbReference type="ARBA" id="ARBA00022729"/>
    </source>
</evidence>
<evidence type="ECO:0000256" key="4">
    <source>
        <dbReference type="SAM" id="SignalP"/>
    </source>
</evidence>
<feature type="signal peptide" evidence="4">
    <location>
        <begin position="1"/>
        <end position="20"/>
    </location>
</feature>
<organism evidence="6 7">
    <name type="scientific">Geomicrobium sediminis</name>
    <dbReference type="NCBI Taxonomy" id="1347788"/>
    <lineage>
        <taxon>Bacteria</taxon>
        <taxon>Bacillati</taxon>
        <taxon>Bacillota</taxon>
        <taxon>Bacilli</taxon>
        <taxon>Bacillales</taxon>
        <taxon>Geomicrobium</taxon>
    </lineage>
</organism>
<feature type="chain" id="PRO_5046975977" evidence="4">
    <location>
        <begin position="21"/>
        <end position="418"/>
    </location>
</feature>
<evidence type="ECO:0000256" key="3">
    <source>
        <dbReference type="SAM" id="MobiDB-lite"/>
    </source>
</evidence>
<keyword evidence="2 4" id="KW-0732">Signal</keyword>
<dbReference type="InterPro" id="IPR051010">
    <property type="entry name" value="BCAA_transport"/>
</dbReference>
<proteinExistence type="inferred from homology"/>
<dbReference type="PROSITE" id="PS51257">
    <property type="entry name" value="PROKAR_LIPOPROTEIN"/>
    <property type="match status" value="1"/>
</dbReference>
<keyword evidence="7" id="KW-1185">Reference proteome</keyword>
<dbReference type="Pfam" id="PF13458">
    <property type="entry name" value="Peripla_BP_6"/>
    <property type="match status" value="1"/>
</dbReference>
<feature type="region of interest" description="Disordered" evidence="3">
    <location>
        <begin position="26"/>
        <end position="51"/>
    </location>
</feature>
<name>A0ABS2P7H8_9BACL</name>
<dbReference type="CDD" id="cd06336">
    <property type="entry name" value="PBP1_ABC_ligand_binding-like"/>
    <property type="match status" value="1"/>
</dbReference>
<comment type="caution">
    <text evidence="6">The sequence shown here is derived from an EMBL/GenBank/DDBJ whole genome shotgun (WGS) entry which is preliminary data.</text>
</comment>
<sequence>MKKFSLIVGLSAIVALSACDAEETIVSEEGAPESEPGTEADAEAGDDEVEPEEVVTAEGTEVVTIGYSGPLSGAAAFYGNNTVSGLTMAVNEINEAGGFEVDGQQYSFNLVALDDKYLPNETGANARRLIQEHDVPIVFIPHSGGIFATQVFNEQDDFIVGAYSSEPDITAQDNALTWRIPNTYDIYVEPYSEYQMERFGPKLAMLPPSTQYGYDWADELAPAWEELGGEVVYDGSIDFAKETDFFTTITNALSDDPDVLFVGGSSEPTAQVMQQARELGFEGGFFIMDQAKLDEIERVLGDNAADVIEGSVGVPPLVVDQTEGNQQFIEDYIEHYDSIPGSEAGYHYYVVYILAEAMKAAGSVDDAAAIQANLGEGVNTVPADKEIYPITEVKAEGGMNTEFRMAVVEDGEIILVEP</sequence>
<dbReference type="RefSeq" id="WP_239575114.1">
    <property type="nucleotide sequence ID" value="NZ_JAFBEC010000001.1"/>
</dbReference>